<dbReference type="PANTHER" id="PTHR13059:SF13">
    <property type="entry name" value="PROTEIN CAPICUA HOMOLOG"/>
    <property type="match status" value="1"/>
</dbReference>
<dbReference type="Pfam" id="PF16090">
    <property type="entry name" value="DUF4819"/>
    <property type="match status" value="1"/>
</dbReference>
<sequence>MPPKSRRRTHAIADESAIAKESVSRETNDGSGKSESDTSPGPSRRSTRSGMERSTKHGSTAQGGRNRVKQKKAIVYDLDENPPTPRSSTSESSRKTDTPDTKPSTPKLESRPEMVTVQYVGTTMVQQSAVSHSSQSTQNVVEKKPILQPPKKRKATSLESDVSPVMVAVPQNVGMSQVTQQEPVSASHVSSSFVSSPSVTSMQTDVTSQIKSSVMISQQQSVDNLHSPHYPQMTVTTVSQVAEARRQENPQLQQFVHAPQAQQMTASSQLKVPHSQPARHMVQDIVPPTQHTPRLLQHSPLVGHGETTDHQLMQAVSYSLPAQATQLLSVQMQPSKAQLDAAMQALPSHQQQYQHSVTSLHGVLPLAPKRPCIDLSEWKGHRVLACTAGNIFLPGVIKSVTRGCHIGVTFDRSPNEEEFFDIQDTRSVEVISDHSPLAVMISPGLRVCVRVNPEKNEFYVGKVLEKRQQSPPYLIRLESKPAGLQEETIWVTRPTLRLLQPPWHEDLEEEQEVASITSQAVALEQKMEQPVATTVAPTSESEEIKRENMSFESEASINLSTPRSGSITPGSRSQPGSGESTCFTKESPMLTQTQPPRKRDSIRSRSSQSMESSRSSTPRSPITTQKYKKGDVVSTPNGIRKKFNGKQWRRLCSKDGCTKESQRRGYCSRHLSLKGKSLRSGIPFPSRGKGDPDEWDMDRDGSEFMLGRERGMVSTRFDETEAANMLVSLGNSGDAAGAFSPPPISPHHGHPPHSPSLMYRGAGASFTPISPHHLAHPMLVSPHRRWSTSTPKSELVSPVTPRFSTSTAPTFQSQLNFKQPNQQYKALAAKLEPIRNEESGVDLPTSSVGLMPTAVLAPAPIVISQQKVPQLARQDVISQLYFSGAQDRVKLHGAQHVLPGLQVPPIVRMPAADSLLQQTLQASSQSEAATSTESHTAKTVTSTASNLSLYLLQPFADGTSSYVEAPRRSPDIKSAPSETNSSKEKKDASSLEQLQIQPLSVVPPSPTALLPVMPVTVTSDKATIKSEAVTVESLSQMTSVGEYVAMQ</sequence>
<gene>
    <name evidence="8" type="ORF">LSH36_293g00037</name>
</gene>
<feature type="region of interest" description="Disordered" evidence="6">
    <location>
        <begin position="1"/>
        <end position="113"/>
    </location>
</feature>
<evidence type="ECO:0000256" key="6">
    <source>
        <dbReference type="SAM" id="MobiDB-lite"/>
    </source>
</evidence>
<accession>A0AAD9JJ93</accession>
<dbReference type="GO" id="GO:0000977">
    <property type="term" value="F:RNA polymerase II transcription regulatory region sequence-specific DNA binding"/>
    <property type="evidence" value="ECO:0007669"/>
    <property type="project" value="TreeGrafter"/>
</dbReference>
<feature type="region of interest" description="Disordered" evidence="6">
    <location>
        <begin position="918"/>
        <end position="939"/>
    </location>
</feature>
<feature type="compositionally biased region" description="Low complexity" evidence="6">
    <location>
        <begin position="604"/>
        <end position="621"/>
    </location>
</feature>
<name>A0AAD9JJ93_9ANNE</name>
<evidence type="ECO:0000256" key="3">
    <source>
        <dbReference type="ARBA" id="ARBA00023125"/>
    </source>
</evidence>
<keyword evidence="1" id="KW-0597">Phosphoprotein</keyword>
<dbReference type="GO" id="GO:0000981">
    <property type="term" value="F:DNA-binding transcription factor activity, RNA polymerase II-specific"/>
    <property type="evidence" value="ECO:0007669"/>
    <property type="project" value="TreeGrafter"/>
</dbReference>
<keyword evidence="4" id="KW-0804">Transcription</keyword>
<protein>
    <recommendedName>
        <fullName evidence="7">Protein capicua homolog-like domain-containing protein</fullName>
    </recommendedName>
</protein>
<evidence type="ECO:0000313" key="8">
    <source>
        <dbReference type="EMBL" id="KAK2153538.1"/>
    </source>
</evidence>
<comment type="caution">
    <text evidence="8">The sequence shown here is derived from an EMBL/GenBank/DDBJ whole genome shotgun (WGS) entry which is preliminary data.</text>
</comment>
<evidence type="ECO:0000256" key="1">
    <source>
        <dbReference type="ARBA" id="ARBA00022553"/>
    </source>
</evidence>
<feature type="compositionally biased region" description="Low complexity" evidence="6">
    <location>
        <begin position="918"/>
        <end position="934"/>
    </location>
</feature>
<dbReference type="Proteomes" id="UP001208570">
    <property type="component" value="Unassembled WGS sequence"/>
</dbReference>
<evidence type="ECO:0000259" key="7">
    <source>
        <dbReference type="Pfam" id="PF16090"/>
    </source>
</evidence>
<feature type="compositionally biased region" description="Low complexity" evidence="6">
    <location>
        <begin position="128"/>
        <end position="138"/>
    </location>
</feature>
<feature type="compositionally biased region" description="Basic residues" evidence="6">
    <location>
        <begin position="1"/>
        <end position="10"/>
    </location>
</feature>
<evidence type="ECO:0000256" key="5">
    <source>
        <dbReference type="ARBA" id="ARBA00023242"/>
    </source>
</evidence>
<dbReference type="AlphaFoldDB" id="A0AAD9JJ93"/>
<keyword evidence="9" id="KW-1185">Reference proteome</keyword>
<feature type="region of interest" description="Disordered" evidence="6">
    <location>
        <begin position="128"/>
        <end position="159"/>
    </location>
</feature>
<feature type="region of interest" description="Disordered" evidence="6">
    <location>
        <begin position="526"/>
        <end position="639"/>
    </location>
</feature>
<dbReference type="EMBL" id="JAODUP010000293">
    <property type="protein sequence ID" value="KAK2153538.1"/>
    <property type="molecule type" value="Genomic_DNA"/>
</dbReference>
<keyword evidence="5" id="KW-0539">Nucleus</keyword>
<dbReference type="PANTHER" id="PTHR13059">
    <property type="entry name" value="HMG-BOX TRANSCRIPTION FACTOR BBX"/>
    <property type="match status" value="1"/>
</dbReference>
<keyword evidence="3" id="KW-0238">DNA-binding</keyword>
<dbReference type="InterPro" id="IPR052412">
    <property type="entry name" value="CC-Dev_Transcription_Reg"/>
</dbReference>
<dbReference type="InterPro" id="IPR032147">
    <property type="entry name" value="Cic_dom"/>
</dbReference>
<feature type="region of interest" description="Disordered" evidence="6">
    <location>
        <begin position="783"/>
        <end position="802"/>
    </location>
</feature>
<reference evidence="8" key="1">
    <citation type="journal article" date="2023" name="Mol. Biol. Evol.">
        <title>Third-Generation Sequencing Reveals the Adaptive Role of the Epigenome in Three Deep-Sea Polychaetes.</title>
        <authorList>
            <person name="Perez M."/>
            <person name="Aroh O."/>
            <person name="Sun Y."/>
            <person name="Lan Y."/>
            <person name="Juniper S.K."/>
            <person name="Young C.R."/>
            <person name="Angers B."/>
            <person name="Qian P.Y."/>
        </authorList>
    </citation>
    <scope>NUCLEOTIDE SEQUENCE</scope>
    <source>
        <strain evidence="8">P08H-3</strain>
    </source>
</reference>
<keyword evidence="2" id="KW-0805">Transcription regulation</keyword>
<dbReference type="GO" id="GO:0005634">
    <property type="term" value="C:nucleus"/>
    <property type="evidence" value="ECO:0007669"/>
    <property type="project" value="TreeGrafter"/>
</dbReference>
<feature type="compositionally biased region" description="Basic and acidic residues" evidence="6">
    <location>
        <begin position="22"/>
        <end position="36"/>
    </location>
</feature>
<feature type="region of interest" description="Disordered" evidence="6">
    <location>
        <begin position="961"/>
        <end position="992"/>
    </location>
</feature>
<evidence type="ECO:0000256" key="4">
    <source>
        <dbReference type="ARBA" id="ARBA00023163"/>
    </source>
</evidence>
<feature type="compositionally biased region" description="Polar residues" evidence="6">
    <location>
        <begin position="550"/>
        <end position="594"/>
    </location>
</feature>
<proteinExistence type="predicted"/>
<evidence type="ECO:0000313" key="9">
    <source>
        <dbReference type="Proteomes" id="UP001208570"/>
    </source>
</evidence>
<organism evidence="8 9">
    <name type="scientific">Paralvinella palmiformis</name>
    <dbReference type="NCBI Taxonomy" id="53620"/>
    <lineage>
        <taxon>Eukaryota</taxon>
        <taxon>Metazoa</taxon>
        <taxon>Spiralia</taxon>
        <taxon>Lophotrochozoa</taxon>
        <taxon>Annelida</taxon>
        <taxon>Polychaeta</taxon>
        <taxon>Sedentaria</taxon>
        <taxon>Canalipalpata</taxon>
        <taxon>Terebellida</taxon>
        <taxon>Terebelliformia</taxon>
        <taxon>Alvinellidae</taxon>
        <taxon>Paralvinella</taxon>
    </lineage>
</organism>
<evidence type="ECO:0000256" key="2">
    <source>
        <dbReference type="ARBA" id="ARBA00023015"/>
    </source>
</evidence>
<feature type="domain" description="Protein capicua homolog-like" evidence="7">
    <location>
        <begin position="428"/>
        <end position="509"/>
    </location>
</feature>